<dbReference type="Proteomes" id="UP001167796">
    <property type="component" value="Unassembled WGS sequence"/>
</dbReference>
<evidence type="ECO:0000313" key="3">
    <source>
        <dbReference type="Proteomes" id="UP001167796"/>
    </source>
</evidence>
<dbReference type="RefSeq" id="WP_305011414.1">
    <property type="nucleotide sequence ID" value="NZ_JAUQSX010000004.1"/>
</dbReference>
<feature type="transmembrane region" description="Helical" evidence="1">
    <location>
        <begin position="184"/>
        <end position="205"/>
    </location>
</feature>
<keyword evidence="1" id="KW-0472">Membrane</keyword>
<accession>A0ABT9AA69</accession>
<feature type="transmembrane region" description="Helical" evidence="1">
    <location>
        <begin position="226"/>
        <end position="246"/>
    </location>
</feature>
<feature type="transmembrane region" description="Helical" evidence="1">
    <location>
        <begin position="352"/>
        <end position="370"/>
    </location>
</feature>
<feature type="transmembrane region" description="Helical" evidence="1">
    <location>
        <begin position="105"/>
        <end position="124"/>
    </location>
</feature>
<feature type="transmembrane region" description="Helical" evidence="1">
    <location>
        <begin position="23"/>
        <end position="42"/>
    </location>
</feature>
<evidence type="ECO:0000313" key="2">
    <source>
        <dbReference type="EMBL" id="MDO7846731.1"/>
    </source>
</evidence>
<comment type="caution">
    <text evidence="2">The sequence shown here is derived from an EMBL/GenBank/DDBJ whole genome shotgun (WGS) entry which is preliminary data.</text>
</comment>
<feature type="transmembrane region" description="Helical" evidence="1">
    <location>
        <begin position="130"/>
        <end position="149"/>
    </location>
</feature>
<feature type="transmembrane region" description="Helical" evidence="1">
    <location>
        <begin position="491"/>
        <end position="509"/>
    </location>
</feature>
<keyword evidence="1" id="KW-1133">Transmembrane helix</keyword>
<keyword evidence="1" id="KW-0812">Transmembrane</keyword>
<keyword evidence="3" id="KW-1185">Reference proteome</keyword>
<proteinExistence type="predicted"/>
<feature type="transmembrane region" description="Helical" evidence="1">
    <location>
        <begin position="427"/>
        <end position="447"/>
    </location>
</feature>
<reference evidence="2" key="1">
    <citation type="submission" date="2023-07" db="EMBL/GenBank/DDBJ databases">
        <authorList>
            <person name="Kim M.K."/>
        </authorList>
    </citation>
    <scope>NUCLEOTIDE SEQUENCE</scope>
    <source>
        <strain evidence="2">M29</strain>
    </source>
</reference>
<sequence length="523" mass="59557">MALPIPNTVPNTSVSFSDIVYRSPMWVCLAFAIGLSLWYIFLPDIIPLHNGFAWEGEYYRTIAINLDYNLFVARVNSYSIQRILPFVILHEFFELFGITFQDRNLILWMQLFNMLLGVIIVYVWHRIATILRLSLTAEWVGYFCLLAHFAFAKYDLYIPFTTDRLSATMGLLSLYFYLQNRTLALWLNALLSLAVWPTALAYNILLLMVPRHEPIRATSGNRSISALWALGIAGLFAGLFVGVLYIQHVPVPPRLTADVHPLLPVGIVLTAVFLFYTQFTLAQRLLPGWTGLWPLAKHLLRPRREWLYVISLLVAYVVLTRVLGDASRPYLPFKTFLINTTFAVLQRPLQFLVSHGVYYGLSVLIIALFWPRVLAAVQQLGLGLGIMFMVVMVQAINSETRQLSNVLPLLALIAAVVANTLPIRRTALVWTAAILLLISKMWLPFNWFDPTYGQPADRFPSFSFVHTGIMLEWPFQVYFMNQGPWISNKYLVLQGLGLLLTAVVIYKLFTNRQSVSLSGKQQS</sequence>
<feature type="transmembrane region" description="Helical" evidence="1">
    <location>
        <begin position="306"/>
        <end position="323"/>
    </location>
</feature>
<gene>
    <name evidence="2" type="ORF">Q5H92_10215</name>
</gene>
<dbReference type="EMBL" id="JAUQSX010000004">
    <property type="protein sequence ID" value="MDO7846731.1"/>
    <property type="molecule type" value="Genomic_DNA"/>
</dbReference>
<evidence type="ECO:0000256" key="1">
    <source>
        <dbReference type="SAM" id="Phobius"/>
    </source>
</evidence>
<protein>
    <recommendedName>
        <fullName evidence="4">Glycosyltransferase RgtA/B/C/D-like domain-containing protein</fullName>
    </recommendedName>
</protein>
<feature type="transmembrane region" description="Helical" evidence="1">
    <location>
        <begin position="403"/>
        <end position="421"/>
    </location>
</feature>
<feature type="transmembrane region" description="Helical" evidence="1">
    <location>
        <begin position="376"/>
        <end position="396"/>
    </location>
</feature>
<name>A0ABT9AA69_9BACT</name>
<evidence type="ECO:0008006" key="4">
    <source>
        <dbReference type="Google" id="ProtNLM"/>
    </source>
</evidence>
<organism evidence="2 3">
    <name type="scientific">Hymenobacter mellowenesis</name>
    <dbReference type="NCBI Taxonomy" id="3063995"/>
    <lineage>
        <taxon>Bacteria</taxon>
        <taxon>Pseudomonadati</taxon>
        <taxon>Bacteroidota</taxon>
        <taxon>Cytophagia</taxon>
        <taxon>Cytophagales</taxon>
        <taxon>Hymenobacteraceae</taxon>
        <taxon>Hymenobacter</taxon>
    </lineage>
</organism>